<dbReference type="AlphaFoldDB" id="A0A5C3KM50"/>
<dbReference type="Proteomes" id="UP000307440">
    <property type="component" value="Unassembled WGS sequence"/>
</dbReference>
<reference evidence="1 2" key="1">
    <citation type="journal article" date="2019" name="Nat. Ecol. Evol.">
        <title>Megaphylogeny resolves global patterns of mushroom evolution.</title>
        <authorList>
            <person name="Varga T."/>
            <person name="Krizsan K."/>
            <person name="Foldi C."/>
            <person name="Dima B."/>
            <person name="Sanchez-Garcia M."/>
            <person name="Sanchez-Ramirez S."/>
            <person name="Szollosi G.J."/>
            <person name="Szarkandi J.G."/>
            <person name="Papp V."/>
            <person name="Albert L."/>
            <person name="Andreopoulos W."/>
            <person name="Angelini C."/>
            <person name="Antonin V."/>
            <person name="Barry K.W."/>
            <person name="Bougher N.L."/>
            <person name="Buchanan P."/>
            <person name="Buyck B."/>
            <person name="Bense V."/>
            <person name="Catcheside P."/>
            <person name="Chovatia M."/>
            <person name="Cooper J."/>
            <person name="Damon W."/>
            <person name="Desjardin D."/>
            <person name="Finy P."/>
            <person name="Geml J."/>
            <person name="Haridas S."/>
            <person name="Hughes K."/>
            <person name="Justo A."/>
            <person name="Karasinski D."/>
            <person name="Kautmanova I."/>
            <person name="Kiss B."/>
            <person name="Kocsube S."/>
            <person name="Kotiranta H."/>
            <person name="LaButti K.M."/>
            <person name="Lechner B.E."/>
            <person name="Liimatainen K."/>
            <person name="Lipzen A."/>
            <person name="Lukacs Z."/>
            <person name="Mihaltcheva S."/>
            <person name="Morgado L.N."/>
            <person name="Niskanen T."/>
            <person name="Noordeloos M.E."/>
            <person name="Ohm R.A."/>
            <person name="Ortiz-Santana B."/>
            <person name="Ovrebo C."/>
            <person name="Racz N."/>
            <person name="Riley R."/>
            <person name="Savchenko A."/>
            <person name="Shiryaev A."/>
            <person name="Soop K."/>
            <person name="Spirin V."/>
            <person name="Szebenyi C."/>
            <person name="Tomsovsky M."/>
            <person name="Tulloss R.E."/>
            <person name="Uehling J."/>
            <person name="Grigoriev I.V."/>
            <person name="Vagvolgyi C."/>
            <person name="Papp T."/>
            <person name="Martin F.M."/>
            <person name="Miettinen O."/>
            <person name="Hibbett D.S."/>
            <person name="Nagy L.G."/>
        </authorList>
    </citation>
    <scope>NUCLEOTIDE SEQUENCE [LARGE SCALE GENOMIC DNA]</scope>
    <source>
        <strain evidence="1 2">CBS 121175</strain>
    </source>
</reference>
<protein>
    <submittedName>
        <fullName evidence="1">Uncharacterized protein</fullName>
    </submittedName>
</protein>
<dbReference type="InterPro" id="IPR036851">
    <property type="entry name" value="Chloroperoxidase-like_sf"/>
</dbReference>
<dbReference type="EMBL" id="ML210279">
    <property type="protein sequence ID" value="TFK21075.1"/>
    <property type="molecule type" value="Genomic_DNA"/>
</dbReference>
<gene>
    <name evidence="1" type="ORF">FA15DRAFT_707543</name>
</gene>
<dbReference type="Gene3D" id="1.10.489.10">
    <property type="entry name" value="Chloroperoxidase-like"/>
    <property type="match status" value="1"/>
</dbReference>
<evidence type="ECO:0000313" key="1">
    <source>
        <dbReference type="EMBL" id="TFK21075.1"/>
    </source>
</evidence>
<name>A0A5C3KM50_COPMA</name>
<keyword evidence="2" id="KW-1185">Reference proteome</keyword>
<sequence length="87" mass="9701">MKAAESSFVDMRYPRGFFRASKPGAADSESIVAVRGSDPKRAGFQAGKNVEGVKRLMVDGKRIKGHYPRPTGVLRRNLNMNLQFLFD</sequence>
<proteinExistence type="predicted"/>
<accession>A0A5C3KM50</accession>
<organism evidence="1 2">
    <name type="scientific">Coprinopsis marcescibilis</name>
    <name type="common">Agaric fungus</name>
    <name type="synonym">Psathyrella marcescibilis</name>
    <dbReference type="NCBI Taxonomy" id="230819"/>
    <lineage>
        <taxon>Eukaryota</taxon>
        <taxon>Fungi</taxon>
        <taxon>Dikarya</taxon>
        <taxon>Basidiomycota</taxon>
        <taxon>Agaricomycotina</taxon>
        <taxon>Agaricomycetes</taxon>
        <taxon>Agaricomycetidae</taxon>
        <taxon>Agaricales</taxon>
        <taxon>Agaricineae</taxon>
        <taxon>Psathyrellaceae</taxon>
        <taxon>Coprinopsis</taxon>
    </lineage>
</organism>
<evidence type="ECO:0000313" key="2">
    <source>
        <dbReference type="Proteomes" id="UP000307440"/>
    </source>
</evidence>
<dbReference type="GO" id="GO:0004601">
    <property type="term" value="F:peroxidase activity"/>
    <property type="evidence" value="ECO:0007669"/>
    <property type="project" value="InterPro"/>
</dbReference>